<sequence length="455" mass="51869">MTTVGQQTFLDHWPMMQSENIIDESGSMSKYARLDLAENERFARENHSEIERRRRNKMTYYINELAEMVPQCAALGRKPDKLTILRMAVSHMKAIRCGSQNGTEASYKPSFLTDQELKHLILEAANGFLFVLCCETGRVLYIADSIIPVLNMRQEDWLHHTIYELIHPDDIEKVRDQLNGSEANLNRVLDLKTGTVKKDQGSVRVHMSCRRGFICRMRLGPLEPLHRLCNRRPLFTYNGHNYVVVHCTGYVKNSPPVGLDAPQSSCLVAIGRLQVASMPVSPEIASPPQFSLRLAEDGKITFVEQRATSLLSVSTEQLLGRYWWQIAHPADEQTLHDTLVRVMQNQPTQVSVRLRSSNDFYACTVSAHKFLNPYSEQFEYVVATHVLILNNNETWHTTSQVFQAPSQYDQSGAAEWTSATSFNPDGLLPPIRRQNIWQDQWASVDQFGNSSQLKM</sequence>
<dbReference type="OrthoDB" id="71302at2759"/>
<dbReference type="Gene3D" id="4.10.280.10">
    <property type="entry name" value="Helix-loop-helix DNA-binding domain"/>
    <property type="match status" value="1"/>
</dbReference>
<dbReference type="InterPro" id="IPR035965">
    <property type="entry name" value="PAS-like_dom_sf"/>
</dbReference>
<keyword evidence="6" id="KW-0539">Nucleus</keyword>
<keyword evidence="3" id="KW-0805">Transcription regulation</keyword>
<dbReference type="GO" id="GO:0003700">
    <property type="term" value="F:DNA-binding transcription factor activity"/>
    <property type="evidence" value="ECO:0007669"/>
    <property type="project" value="InterPro"/>
</dbReference>
<evidence type="ECO:0000259" key="8">
    <source>
        <dbReference type="PROSITE" id="PS50112"/>
    </source>
</evidence>
<dbReference type="PROSITE" id="PS50888">
    <property type="entry name" value="BHLH"/>
    <property type="match status" value="1"/>
</dbReference>
<dbReference type="Pfam" id="PF14598">
    <property type="entry name" value="PAS_11"/>
    <property type="match status" value="1"/>
</dbReference>
<organism evidence="11 13">
    <name type="scientific">Dracunculus medinensis</name>
    <name type="common">Guinea worm</name>
    <dbReference type="NCBI Taxonomy" id="318479"/>
    <lineage>
        <taxon>Eukaryota</taxon>
        <taxon>Metazoa</taxon>
        <taxon>Ecdysozoa</taxon>
        <taxon>Nematoda</taxon>
        <taxon>Chromadorea</taxon>
        <taxon>Rhabditida</taxon>
        <taxon>Spirurina</taxon>
        <taxon>Dracunculoidea</taxon>
        <taxon>Dracunculidae</taxon>
        <taxon>Dracunculus</taxon>
    </lineage>
</organism>
<dbReference type="SMART" id="SM00353">
    <property type="entry name" value="HLH"/>
    <property type="match status" value="1"/>
</dbReference>
<dbReference type="InterPro" id="IPR001067">
    <property type="entry name" value="Nuc_translocat"/>
</dbReference>
<dbReference type="Gene3D" id="3.30.450.20">
    <property type="entry name" value="PAS domain"/>
    <property type="match status" value="2"/>
</dbReference>
<dbReference type="Pfam" id="PF00989">
    <property type="entry name" value="PAS"/>
    <property type="match status" value="1"/>
</dbReference>
<dbReference type="PANTHER" id="PTHR23042">
    <property type="entry name" value="CIRCADIAN PROTEIN CLOCK/ARNT/BMAL/PAS"/>
    <property type="match status" value="1"/>
</dbReference>
<dbReference type="AlphaFoldDB" id="A0A0N4UF75"/>
<gene>
    <name evidence="10" type="ORF">DME_LOCUS1011</name>
</gene>
<keyword evidence="12" id="KW-1185">Reference proteome</keyword>
<dbReference type="SUPFAM" id="SSF47459">
    <property type="entry name" value="HLH, helix-loop-helix DNA-binding domain"/>
    <property type="match status" value="1"/>
</dbReference>
<dbReference type="InterPro" id="IPR000014">
    <property type="entry name" value="PAS"/>
</dbReference>
<dbReference type="SMART" id="SM00091">
    <property type="entry name" value="PAS"/>
    <property type="match status" value="2"/>
</dbReference>
<dbReference type="GO" id="GO:0045944">
    <property type="term" value="P:positive regulation of transcription by RNA polymerase II"/>
    <property type="evidence" value="ECO:0007669"/>
    <property type="project" value="UniProtKB-ARBA"/>
</dbReference>
<evidence type="ECO:0000256" key="7">
    <source>
        <dbReference type="ARBA" id="ARBA00073216"/>
    </source>
</evidence>
<dbReference type="Proteomes" id="UP000038040">
    <property type="component" value="Unplaced"/>
</dbReference>
<dbReference type="GO" id="GO:0005634">
    <property type="term" value="C:nucleus"/>
    <property type="evidence" value="ECO:0007669"/>
    <property type="project" value="UniProtKB-SubCell"/>
</dbReference>
<proteinExistence type="predicted"/>
<dbReference type="Pfam" id="PF00010">
    <property type="entry name" value="HLH"/>
    <property type="match status" value="1"/>
</dbReference>
<keyword evidence="5" id="KW-0804">Transcription</keyword>
<dbReference type="InterPro" id="IPR036638">
    <property type="entry name" value="HLH_DNA-bd_sf"/>
</dbReference>
<dbReference type="CDD" id="cd00130">
    <property type="entry name" value="PAS"/>
    <property type="match status" value="2"/>
</dbReference>
<evidence type="ECO:0000313" key="13">
    <source>
        <dbReference type="WBParaSite" id="DME_0000607201-mRNA-1"/>
    </source>
</evidence>
<dbReference type="GO" id="GO:0046983">
    <property type="term" value="F:protein dimerization activity"/>
    <property type="evidence" value="ECO:0007669"/>
    <property type="project" value="InterPro"/>
</dbReference>
<dbReference type="WBParaSite" id="DME_0000607201-mRNA-1">
    <property type="protein sequence ID" value="DME_0000607201-mRNA-1"/>
    <property type="gene ID" value="DME_0000607201"/>
</dbReference>
<dbReference type="PROSITE" id="PS50112">
    <property type="entry name" value="PAS"/>
    <property type="match status" value="2"/>
</dbReference>
<feature type="domain" description="BHLH" evidence="9">
    <location>
        <begin position="42"/>
        <end position="95"/>
    </location>
</feature>
<evidence type="ECO:0000256" key="3">
    <source>
        <dbReference type="ARBA" id="ARBA00023015"/>
    </source>
</evidence>
<evidence type="ECO:0000313" key="12">
    <source>
        <dbReference type="Proteomes" id="UP000274756"/>
    </source>
</evidence>
<dbReference type="STRING" id="318479.A0A0N4UF75"/>
<evidence type="ECO:0000256" key="5">
    <source>
        <dbReference type="ARBA" id="ARBA00023163"/>
    </source>
</evidence>
<name>A0A0N4UF75_DRAME</name>
<keyword evidence="2" id="KW-0677">Repeat</keyword>
<protein>
    <recommendedName>
        <fullName evidence="7">Aryl hydrocarbon receptor nuclear translocator homolog</fullName>
    </recommendedName>
</protein>
<dbReference type="Proteomes" id="UP000274756">
    <property type="component" value="Unassembled WGS sequence"/>
</dbReference>
<evidence type="ECO:0000256" key="2">
    <source>
        <dbReference type="ARBA" id="ARBA00022737"/>
    </source>
</evidence>
<dbReference type="PRINTS" id="PR00785">
    <property type="entry name" value="NCTRNSLOCATR"/>
</dbReference>
<dbReference type="GO" id="GO:0003677">
    <property type="term" value="F:DNA binding"/>
    <property type="evidence" value="ECO:0007669"/>
    <property type="project" value="UniProtKB-KW"/>
</dbReference>
<comment type="subcellular location">
    <subcellularLocation>
        <location evidence="1">Nucleus</location>
    </subcellularLocation>
</comment>
<dbReference type="EMBL" id="UYYG01000012">
    <property type="protein sequence ID" value="VDN51038.1"/>
    <property type="molecule type" value="Genomic_DNA"/>
</dbReference>
<accession>A0A0N4UF75</accession>
<dbReference type="InterPro" id="IPR050933">
    <property type="entry name" value="Circadian_TF"/>
</dbReference>
<evidence type="ECO:0000259" key="9">
    <source>
        <dbReference type="PROSITE" id="PS50888"/>
    </source>
</evidence>
<dbReference type="GO" id="GO:0005737">
    <property type="term" value="C:cytoplasm"/>
    <property type="evidence" value="ECO:0007669"/>
    <property type="project" value="InterPro"/>
</dbReference>
<reference evidence="10 12" key="2">
    <citation type="submission" date="2018-11" db="EMBL/GenBank/DDBJ databases">
        <authorList>
            <consortium name="Pathogen Informatics"/>
        </authorList>
    </citation>
    <scope>NUCLEOTIDE SEQUENCE [LARGE SCALE GENOMIC DNA]</scope>
</reference>
<feature type="domain" description="PAS" evidence="8">
    <location>
        <begin position="114"/>
        <end position="192"/>
    </location>
</feature>
<evidence type="ECO:0000256" key="4">
    <source>
        <dbReference type="ARBA" id="ARBA00023125"/>
    </source>
</evidence>
<keyword evidence="4" id="KW-0238">DNA-binding</keyword>
<dbReference type="InterPro" id="IPR011598">
    <property type="entry name" value="bHLH_dom"/>
</dbReference>
<evidence type="ECO:0000313" key="10">
    <source>
        <dbReference type="EMBL" id="VDN51038.1"/>
    </source>
</evidence>
<dbReference type="InterPro" id="IPR013767">
    <property type="entry name" value="PAS_fold"/>
</dbReference>
<evidence type="ECO:0000256" key="6">
    <source>
        <dbReference type="ARBA" id="ARBA00023242"/>
    </source>
</evidence>
<evidence type="ECO:0000313" key="11">
    <source>
        <dbReference type="Proteomes" id="UP000038040"/>
    </source>
</evidence>
<dbReference type="GO" id="GO:0005667">
    <property type="term" value="C:transcription regulator complex"/>
    <property type="evidence" value="ECO:0007669"/>
    <property type="project" value="InterPro"/>
</dbReference>
<dbReference type="SUPFAM" id="SSF55785">
    <property type="entry name" value="PYP-like sensor domain (PAS domain)"/>
    <property type="match status" value="2"/>
</dbReference>
<feature type="domain" description="PAS" evidence="8">
    <location>
        <begin position="296"/>
        <end position="346"/>
    </location>
</feature>
<reference evidence="13" key="1">
    <citation type="submission" date="2017-02" db="UniProtKB">
        <authorList>
            <consortium name="WormBaseParasite"/>
        </authorList>
    </citation>
    <scope>IDENTIFICATION</scope>
</reference>
<dbReference type="FunFam" id="4.10.280.10:FF:000011">
    <property type="entry name" value="Aryl hydrocarbon receptor nuclear translocator 2"/>
    <property type="match status" value="1"/>
</dbReference>
<evidence type="ECO:0000256" key="1">
    <source>
        <dbReference type="ARBA" id="ARBA00004123"/>
    </source>
</evidence>